<keyword evidence="4" id="KW-1185">Reference proteome</keyword>
<gene>
    <name evidence="3" type="ORF">Ga0609869_001469</name>
</gene>
<dbReference type="SUPFAM" id="SSF51294">
    <property type="entry name" value="Hedgehog/intein (Hint) domain"/>
    <property type="match status" value="1"/>
</dbReference>
<dbReference type="RefSeq" id="WP_170168876.1">
    <property type="nucleotide sequence ID" value="NZ_JBEHHI010000001.1"/>
</dbReference>
<name>A0ABV3XS10_9RHOB</name>
<protein>
    <recommendedName>
        <fullName evidence="2">Hedgehog/Intein (Hint) domain-containing protein</fullName>
    </recommendedName>
</protein>
<feature type="domain" description="Hedgehog/Intein (Hint)" evidence="2">
    <location>
        <begin position="141"/>
        <end position="278"/>
    </location>
</feature>
<reference evidence="3 4" key="1">
    <citation type="submission" date="2024-06" db="EMBL/GenBank/DDBJ databases">
        <title>Genome of Rhodovulum iodosum, a marine photoferrotroph.</title>
        <authorList>
            <person name="Bianchini G."/>
            <person name="Nikeleit V."/>
            <person name="Kappler A."/>
            <person name="Bryce C."/>
            <person name="Sanchez-Baracaldo P."/>
        </authorList>
    </citation>
    <scope>NUCLEOTIDE SEQUENCE [LARGE SCALE GENOMIC DNA]</scope>
    <source>
        <strain evidence="3 4">UT/N1</strain>
    </source>
</reference>
<proteinExistence type="predicted"/>
<accession>A0ABV3XS10</accession>
<feature type="region of interest" description="Disordered" evidence="1">
    <location>
        <begin position="1"/>
        <end position="26"/>
    </location>
</feature>
<evidence type="ECO:0000259" key="2">
    <source>
        <dbReference type="Pfam" id="PF13403"/>
    </source>
</evidence>
<dbReference type="InterPro" id="IPR036844">
    <property type="entry name" value="Hint_dom_sf"/>
</dbReference>
<evidence type="ECO:0000256" key="1">
    <source>
        <dbReference type="SAM" id="MobiDB-lite"/>
    </source>
</evidence>
<evidence type="ECO:0000313" key="4">
    <source>
        <dbReference type="Proteomes" id="UP001560019"/>
    </source>
</evidence>
<dbReference type="Proteomes" id="UP001560019">
    <property type="component" value="Unassembled WGS sequence"/>
</dbReference>
<dbReference type="InterPro" id="IPR028992">
    <property type="entry name" value="Hedgehog/Intein_dom"/>
</dbReference>
<comment type="caution">
    <text evidence="3">The sequence shown here is derived from an EMBL/GenBank/DDBJ whole genome shotgun (WGS) entry which is preliminary data.</text>
</comment>
<evidence type="ECO:0000313" key="3">
    <source>
        <dbReference type="EMBL" id="MEX5728116.1"/>
    </source>
</evidence>
<sequence>MAKTFTPPDTEFATATGGNVNDRPGISSIDHPPWSCADLVIAPNGRDTDPRLFAVGETCRLSFAGPGGPRVLEDAVILRSDDLAAGQGAVVFEGNDQHGDVVQVVWSPGFDLHAWYRNHFEPGARPGFYTTDRRPGDFRHVCFASGTLIATPQGAVPVERLQPGQRVSTRDDGAVPVLWAGRKTMPGLGAAAPVVFAPGTLDNTRPLVLSQQHRVLMATPRVALAFGVPEVLAPAKALIDGRSVWLAPRREITYCHLLLPMHAILDAEGAGCESLFLGDVAQRALGAEEVAEIASFFPELAAAAGPGRLLAARPMLRAGEARLLRAEQARVGHGGPPAVLPAA</sequence>
<organism evidence="3 4">
    <name type="scientific">Rhodovulum iodosum</name>
    <dbReference type="NCBI Taxonomy" id="68291"/>
    <lineage>
        <taxon>Bacteria</taxon>
        <taxon>Pseudomonadati</taxon>
        <taxon>Pseudomonadota</taxon>
        <taxon>Alphaproteobacteria</taxon>
        <taxon>Rhodobacterales</taxon>
        <taxon>Paracoccaceae</taxon>
        <taxon>Rhodovulum</taxon>
    </lineage>
</organism>
<dbReference type="EMBL" id="JBEHHI010000001">
    <property type="protein sequence ID" value="MEX5728116.1"/>
    <property type="molecule type" value="Genomic_DNA"/>
</dbReference>
<dbReference type="Pfam" id="PF13403">
    <property type="entry name" value="Hint_2"/>
    <property type="match status" value="1"/>
</dbReference>